<evidence type="ECO:0000256" key="3">
    <source>
        <dbReference type="ARBA" id="ARBA00022679"/>
    </source>
</evidence>
<dbReference type="eggNOG" id="COG0554">
    <property type="taxonomic scope" value="Bacteria"/>
</dbReference>
<dbReference type="InterPro" id="IPR018485">
    <property type="entry name" value="FGGY_C"/>
</dbReference>
<reference evidence="14 15" key="1">
    <citation type="submission" date="2016-10" db="EMBL/GenBank/DDBJ databases">
        <authorList>
            <person name="de Groot N.N."/>
        </authorList>
    </citation>
    <scope>NUCLEOTIDE SEQUENCE [LARGE SCALE GENOMIC DNA]</scope>
    <source>
        <strain evidence="14 15">DSM 44149</strain>
    </source>
</reference>
<dbReference type="OrthoDB" id="9805576at2"/>
<keyword evidence="4 10" id="KW-0547">Nucleotide-binding</keyword>
<evidence type="ECO:0000256" key="2">
    <source>
        <dbReference type="ARBA" id="ARBA00009156"/>
    </source>
</evidence>
<dbReference type="SUPFAM" id="SSF53067">
    <property type="entry name" value="Actin-like ATPase domain"/>
    <property type="match status" value="2"/>
</dbReference>
<protein>
    <recommendedName>
        <fullName evidence="10">Glycerol kinase</fullName>
        <ecNumber evidence="10">2.7.1.30</ecNumber>
    </recommendedName>
    <alternativeName>
        <fullName evidence="10">ATP:glycerol 3-phosphotransferase</fullName>
    </alternativeName>
    <alternativeName>
        <fullName evidence="10">Glycerokinase</fullName>
        <shortName evidence="10">GK</shortName>
    </alternativeName>
</protein>
<evidence type="ECO:0000313" key="15">
    <source>
        <dbReference type="Proteomes" id="UP000183376"/>
    </source>
</evidence>
<organism evidence="14 15">
    <name type="scientific">Allokutzneria albata</name>
    <name type="common">Kibdelosporangium albatum</name>
    <dbReference type="NCBI Taxonomy" id="211114"/>
    <lineage>
        <taxon>Bacteria</taxon>
        <taxon>Bacillati</taxon>
        <taxon>Actinomycetota</taxon>
        <taxon>Actinomycetes</taxon>
        <taxon>Pseudonocardiales</taxon>
        <taxon>Pseudonocardiaceae</taxon>
        <taxon>Allokutzneria</taxon>
    </lineage>
</organism>
<feature type="binding site" evidence="10">
    <location>
        <position position="12"/>
    </location>
    <ligand>
        <name>ADP</name>
        <dbReference type="ChEBI" id="CHEBI:456216"/>
    </ligand>
</feature>
<dbReference type="PANTHER" id="PTHR10196">
    <property type="entry name" value="SUGAR KINASE"/>
    <property type="match status" value="1"/>
</dbReference>
<dbReference type="GO" id="GO:0019563">
    <property type="term" value="P:glycerol catabolic process"/>
    <property type="evidence" value="ECO:0007669"/>
    <property type="project" value="UniProtKB-UniRule"/>
</dbReference>
<evidence type="ECO:0000313" key="14">
    <source>
        <dbReference type="EMBL" id="SDN42526.1"/>
    </source>
</evidence>
<dbReference type="PROSITE" id="PS00933">
    <property type="entry name" value="FGGY_KINASES_1"/>
    <property type="match status" value="1"/>
</dbReference>
<dbReference type="RefSeq" id="WP_030426892.1">
    <property type="nucleotide sequence ID" value="NZ_JOEF01000001.1"/>
</dbReference>
<dbReference type="InterPro" id="IPR005999">
    <property type="entry name" value="Glycerol_kin"/>
</dbReference>
<feature type="binding site" evidence="10">
    <location>
        <position position="135"/>
    </location>
    <ligand>
        <name>glycerol</name>
        <dbReference type="ChEBI" id="CHEBI:17754"/>
    </ligand>
</feature>
<dbReference type="GO" id="GO:0006072">
    <property type="term" value="P:glycerol-3-phosphate metabolic process"/>
    <property type="evidence" value="ECO:0007669"/>
    <property type="project" value="InterPro"/>
</dbReference>
<dbReference type="NCBIfam" id="TIGR01311">
    <property type="entry name" value="glycerol_kin"/>
    <property type="match status" value="1"/>
</dbReference>
<comment type="pathway">
    <text evidence="1 10">Polyol metabolism; glycerol degradation via glycerol kinase pathway; sn-glycerol 3-phosphate from glycerol: step 1/1.</text>
</comment>
<feature type="binding site" evidence="10">
    <location>
        <position position="12"/>
    </location>
    <ligand>
        <name>ATP</name>
        <dbReference type="ChEBI" id="CHEBI:30616"/>
    </ligand>
</feature>
<comment type="similarity">
    <text evidence="2 10 11">Belongs to the FGGY kinase family.</text>
</comment>
<evidence type="ECO:0000259" key="12">
    <source>
        <dbReference type="Pfam" id="PF00370"/>
    </source>
</evidence>
<comment type="function">
    <text evidence="9 10">Key enzyme in the regulation of glycerol uptake and metabolism. Catalyzes the phosphorylation of glycerol to yield sn-glycerol 3-phosphate.</text>
</comment>
<comment type="catalytic activity">
    <reaction evidence="8 10">
        <text>glycerol + ATP = sn-glycerol 3-phosphate + ADP + H(+)</text>
        <dbReference type="Rhea" id="RHEA:21644"/>
        <dbReference type="ChEBI" id="CHEBI:15378"/>
        <dbReference type="ChEBI" id="CHEBI:17754"/>
        <dbReference type="ChEBI" id="CHEBI:30616"/>
        <dbReference type="ChEBI" id="CHEBI:57597"/>
        <dbReference type="ChEBI" id="CHEBI:456216"/>
        <dbReference type="EC" id="2.7.1.30"/>
    </reaction>
</comment>
<feature type="binding site" evidence="10">
    <location>
        <position position="414"/>
    </location>
    <ligand>
        <name>ATP</name>
        <dbReference type="ChEBI" id="CHEBI:30616"/>
    </ligand>
</feature>
<feature type="domain" description="Carbohydrate kinase FGGY N-terminal" evidence="12">
    <location>
        <begin position="4"/>
        <end position="254"/>
    </location>
</feature>
<feature type="binding site" evidence="10">
    <location>
        <position position="269"/>
    </location>
    <ligand>
        <name>ATP</name>
        <dbReference type="ChEBI" id="CHEBI:30616"/>
    </ligand>
</feature>
<feature type="binding site" evidence="10">
    <location>
        <position position="269"/>
    </location>
    <ligand>
        <name>ADP</name>
        <dbReference type="ChEBI" id="CHEBI:456216"/>
    </ligand>
</feature>
<dbReference type="Gene3D" id="3.30.420.40">
    <property type="match status" value="2"/>
</dbReference>
<dbReference type="InterPro" id="IPR043129">
    <property type="entry name" value="ATPase_NBD"/>
</dbReference>
<dbReference type="STRING" id="211114.SAMN04489726_6559"/>
<evidence type="ECO:0000256" key="8">
    <source>
        <dbReference type="ARBA" id="ARBA00052101"/>
    </source>
</evidence>
<feature type="binding site" evidence="10">
    <location>
        <position position="317"/>
    </location>
    <ligand>
        <name>ATP</name>
        <dbReference type="ChEBI" id="CHEBI:30616"/>
    </ligand>
</feature>
<dbReference type="GO" id="GO:0005829">
    <property type="term" value="C:cytosol"/>
    <property type="evidence" value="ECO:0007669"/>
    <property type="project" value="TreeGrafter"/>
</dbReference>
<evidence type="ECO:0000256" key="10">
    <source>
        <dbReference type="HAMAP-Rule" id="MF_00186"/>
    </source>
</evidence>
<feature type="binding site" evidence="10">
    <location>
        <position position="313"/>
    </location>
    <ligand>
        <name>ATP</name>
        <dbReference type="ChEBI" id="CHEBI:30616"/>
    </ligand>
</feature>
<dbReference type="PIRSF" id="PIRSF000538">
    <property type="entry name" value="GlpK"/>
    <property type="match status" value="1"/>
</dbReference>
<dbReference type="CDD" id="cd07769">
    <property type="entry name" value="ASKHA_NBD_FGGY_GK"/>
    <property type="match status" value="1"/>
</dbReference>
<dbReference type="FunFam" id="3.30.420.40:FF:000008">
    <property type="entry name" value="Glycerol kinase"/>
    <property type="match status" value="1"/>
</dbReference>
<evidence type="ECO:0000256" key="1">
    <source>
        <dbReference type="ARBA" id="ARBA00005190"/>
    </source>
</evidence>
<dbReference type="InterPro" id="IPR018483">
    <property type="entry name" value="Carb_kinase_FGGY_CS"/>
</dbReference>
<dbReference type="GO" id="GO:0004370">
    <property type="term" value="F:glycerol kinase activity"/>
    <property type="evidence" value="ECO:0007669"/>
    <property type="project" value="UniProtKB-UniRule"/>
</dbReference>
<dbReference type="NCBIfam" id="NF000756">
    <property type="entry name" value="PRK00047.1"/>
    <property type="match status" value="1"/>
</dbReference>
<feature type="binding site" evidence="10">
    <location>
        <position position="418"/>
    </location>
    <ligand>
        <name>ADP</name>
        <dbReference type="ChEBI" id="CHEBI:456216"/>
    </ligand>
</feature>
<proteinExistence type="inferred from homology"/>
<evidence type="ECO:0000259" key="13">
    <source>
        <dbReference type="Pfam" id="PF02782"/>
    </source>
</evidence>
<dbReference type="PROSITE" id="PS00445">
    <property type="entry name" value="FGGY_KINASES_2"/>
    <property type="match status" value="1"/>
</dbReference>
<keyword evidence="5 10" id="KW-0418">Kinase</keyword>
<feature type="binding site" evidence="10">
    <location>
        <position position="248"/>
    </location>
    <ligand>
        <name>glycerol</name>
        <dbReference type="ChEBI" id="CHEBI:17754"/>
    </ligand>
</feature>
<dbReference type="EC" id="2.7.1.30" evidence="10"/>
<dbReference type="FunFam" id="3.30.420.40:FF:000007">
    <property type="entry name" value="Glycerol kinase"/>
    <property type="match status" value="1"/>
</dbReference>
<feature type="binding site" evidence="10">
    <location>
        <position position="83"/>
    </location>
    <ligand>
        <name>sn-glycerol 3-phosphate</name>
        <dbReference type="ChEBI" id="CHEBI:57597"/>
    </ligand>
</feature>
<feature type="binding site" evidence="10">
    <location>
        <position position="313"/>
    </location>
    <ligand>
        <name>ADP</name>
        <dbReference type="ChEBI" id="CHEBI:456216"/>
    </ligand>
</feature>
<evidence type="ECO:0000256" key="5">
    <source>
        <dbReference type="ARBA" id="ARBA00022777"/>
    </source>
</evidence>
<evidence type="ECO:0000256" key="7">
    <source>
        <dbReference type="ARBA" id="ARBA00022840"/>
    </source>
</evidence>
<feature type="binding site" evidence="10">
    <location>
        <position position="82"/>
    </location>
    <ligand>
        <name>glycerol</name>
        <dbReference type="ChEBI" id="CHEBI:17754"/>
    </ligand>
</feature>
<comment type="activity regulation">
    <text evidence="10">Inhibited by fructose 1,6-bisphosphate (FBP).</text>
</comment>
<name>A0A1H0BA66_ALLAB</name>
<dbReference type="Pfam" id="PF02782">
    <property type="entry name" value="FGGY_C"/>
    <property type="match status" value="1"/>
</dbReference>
<feature type="binding site" evidence="10">
    <location>
        <position position="414"/>
    </location>
    <ligand>
        <name>ADP</name>
        <dbReference type="ChEBI" id="CHEBI:456216"/>
    </ligand>
</feature>
<dbReference type="HAMAP" id="MF_00186">
    <property type="entry name" value="Glycerol_kin"/>
    <property type="match status" value="1"/>
</dbReference>
<evidence type="ECO:0000256" key="11">
    <source>
        <dbReference type="RuleBase" id="RU003733"/>
    </source>
</evidence>
<keyword evidence="6 10" id="KW-0319">Glycerol metabolism</keyword>
<evidence type="ECO:0000256" key="4">
    <source>
        <dbReference type="ARBA" id="ARBA00022741"/>
    </source>
</evidence>
<feature type="binding site" evidence="10">
    <location>
        <position position="13"/>
    </location>
    <ligand>
        <name>ATP</name>
        <dbReference type="ChEBI" id="CHEBI:30616"/>
    </ligand>
</feature>
<keyword evidence="15" id="KW-1185">Reference proteome</keyword>
<feature type="binding site" evidence="10">
    <location>
        <position position="16"/>
    </location>
    <ligand>
        <name>ADP</name>
        <dbReference type="ChEBI" id="CHEBI:456216"/>
    </ligand>
</feature>
<keyword evidence="7 10" id="KW-0067">ATP-binding</keyword>
<gene>
    <name evidence="10" type="primary">glpK</name>
    <name evidence="14" type="ORF">SAMN04489726_6559</name>
</gene>
<dbReference type="GO" id="GO:0005524">
    <property type="term" value="F:ATP binding"/>
    <property type="evidence" value="ECO:0007669"/>
    <property type="project" value="UniProtKB-UniRule"/>
</dbReference>
<feature type="binding site" evidence="10">
    <location>
        <position position="247"/>
    </location>
    <ligand>
        <name>sn-glycerol 3-phosphate</name>
        <dbReference type="ChEBI" id="CHEBI:57597"/>
    </ligand>
</feature>
<dbReference type="Proteomes" id="UP000183376">
    <property type="component" value="Chromosome I"/>
</dbReference>
<keyword evidence="3 10" id="KW-0808">Transferase</keyword>
<dbReference type="InterPro" id="IPR018484">
    <property type="entry name" value="FGGY_N"/>
</dbReference>
<evidence type="ECO:0000256" key="9">
    <source>
        <dbReference type="ARBA" id="ARBA00054633"/>
    </source>
</evidence>
<dbReference type="AlphaFoldDB" id="A0A1H0BA66"/>
<dbReference type="InterPro" id="IPR000577">
    <property type="entry name" value="Carb_kinase_FGGY"/>
</dbReference>
<evidence type="ECO:0000256" key="6">
    <source>
        <dbReference type="ARBA" id="ARBA00022798"/>
    </source>
</evidence>
<accession>A0A1H0BA66</accession>
<dbReference type="PANTHER" id="PTHR10196:SF69">
    <property type="entry name" value="GLYCEROL KINASE"/>
    <property type="match status" value="1"/>
</dbReference>
<sequence>MTQYVAAIDQGTTSTRCMIFNHSGRVVSSDQVEHEQIFPKAGWVEHNAEEIWENTRRVAAGALAKADLTTADIAAVGITNQRETAVVWDRTTGKPVYNAIVWQDTRTDKICDRLGALGGGQERYRGKTGLPLATYFSGPKIAWILENVEGARAKAEAGDLLFGNMDTWVLWNMTGGVDGGVHVTDPTNASRTLLMDLDTLSWDAEIAKDMDIPLSMLPEIRSSSEEYGKVRERGALAGVPIAGILGDQQAATFGQACLSPGEAKNTYGTGNFVLLNTGTEKVLSENGLLTTVCYKIGNNAPVYALEGSIAVTGSLVQWLRDNLGLISTAAEVEEFAKTVEDNGGAYIVPAFSGLFAPYWRSDARGALVGLTRYVNKGHIARAVLEATAFQSREVIEAMNADSGVPLTSLKVDGGMVVNETLMQFQADILGVPVIRPVVNETTALGAAYAAGLATGFWASEDDIRENWAQDKQWEPAMDDKVRDREYRNWKKAVTKTFDWTSDED</sequence>
<feature type="binding site" evidence="10">
    <location>
        <position position="14"/>
    </location>
    <ligand>
        <name>ATP</name>
        <dbReference type="ChEBI" id="CHEBI:30616"/>
    </ligand>
</feature>
<feature type="binding site" evidence="10">
    <location>
        <position position="12"/>
    </location>
    <ligand>
        <name>sn-glycerol 3-phosphate</name>
        <dbReference type="ChEBI" id="CHEBI:57597"/>
    </ligand>
</feature>
<feature type="binding site" evidence="10">
    <location>
        <position position="247"/>
    </location>
    <ligand>
        <name>glycerol</name>
        <dbReference type="ChEBI" id="CHEBI:17754"/>
    </ligand>
</feature>
<feature type="domain" description="Carbohydrate kinase FGGY C-terminal" evidence="13">
    <location>
        <begin position="264"/>
        <end position="453"/>
    </location>
</feature>
<feature type="binding site" evidence="10">
    <location>
        <position position="82"/>
    </location>
    <ligand>
        <name>sn-glycerol 3-phosphate</name>
        <dbReference type="ChEBI" id="CHEBI:57597"/>
    </ligand>
</feature>
<dbReference type="EMBL" id="LT629701">
    <property type="protein sequence ID" value="SDN42526.1"/>
    <property type="molecule type" value="Genomic_DNA"/>
</dbReference>
<feature type="binding site" evidence="10">
    <location>
        <position position="83"/>
    </location>
    <ligand>
        <name>glycerol</name>
        <dbReference type="ChEBI" id="CHEBI:17754"/>
    </ligand>
</feature>
<feature type="binding site" evidence="10">
    <location>
        <position position="135"/>
    </location>
    <ligand>
        <name>sn-glycerol 3-phosphate</name>
        <dbReference type="ChEBI" id="CHEBI:57597"/>
    </ligand>
</feature>
<dbReference type="UniPathway" id="UPA00618">
    <property type="reaction ID" value="UER00672"/>
</dbReference>
<dbReference type="Pfam" id="PF00370">
    <property type="entry name" value="FGGY_N"/>
    <property type="match status" value="1"/>
</dbReference>